<evidence type="ECO:0000256" key="6">
    <source>
        <dbReference type="ARBA" id="ARBA00022840"/>
    </source>
</evidence>
<dbReference type="GO" id="GO:0004674">
    <property type="term" value="F:protein serine/threonine kinase activity"/>
    <property type="evidence" value="ECO:0007669"/>
    <property type="project" value="UniProtKB-KW"/>
</dbReference>
<name>A0A163RN58_9MYCO</name>
<dbReference type="Proteomes" id="UP000077342">
    <property type="component" value="Unassembled WGS sequence"/>
</dbReference>
<dbReference type="Gene3D" id="1.10.510.10">
    <property type="entry name" value="Transferase(Phosphotransferase) domain 1"/>
    <property type="match status" value="1"/>
</dbReference>
<feature type="domain" description="Protein kinase" evidence="9">
    <location>
        <begin position="12"/>
        <end position="343"/>
    </location>
</feature>
<evidence type="ECO:0000256" key="4">
    <source>
        <dbReference type="ARBA" id="ARBA00022741"/>
    </source>
</evidence>
<dbReference type="SMART" id="SM00220">
    <property type="entry name" value="S_TKc"/>
    <property type="match status" value="1"/>
</dbReference>
<keyword evidence="8" id="KW-0472">Membrane</keyword>
<dbReference type="GO" id="GO:0005524">
    <property type="term" value="F:ATP binding"/>
    <property type="evidence" value="ECO:0007669"/>
    <property type="project" value="UniProtKB-KW"/>
</dbReference>
<keyword evidence="4" id="KW-0547">Nucleotide-binding</keyword>
<dbReference type="InterPro" id="IPR008271">
    <property type="entry name" value="Ser/Thr_kinase_AS"/>
</dbReference>
<evidence type="ECO:0000259" key="9">
    <source>
        <dbReference type="PROSITE" id="PS50011"/>
    </source>
</evidence>
<keyword evidence="8" id="KW-1133">Transmembrane helix</keyword>
<evidence type="ECO:0000256" key="7">
    <source>
        <dbReference type="SAM" id="MobiDB-lite"/>
    </source>
</evidence>
<dbReference type="PANTHER" id="PTHR43289:SF6">
    <property type="entry name" value="SERINE_THREONINE-PROTEIN KINASE NEKL-3"/>
    <property type="match status" value="1"/>
</dbReference>
<feature type="region of interest" description="Disordered" evidence="7">
    <location>
        <begin position="360"/>
        <end position="394"/>
    </location>
</feature>
<gene>
    <name evidence="10" type="ORF">A4G28_22155</name>
</gene>
<evidence type="ECO:0000256" key="3">
    <source>
        <dbReference type="ARBA" id="ARBA00022679"/>
    </source>
</evidence>
<evidence type="ECO:0000256" key="5">
    <source>
        <dbReference type="ARBA" id="ARBA00022777"/>
    </source>
</evidence>
<comment type="caution">
    <text evidence="10">The sequence shown here is derived from an EMBL/GenBank/DDBJ whole genome shotgun (WGS) entry which is preliminary data.</text>
</comment>
<reference evidence="11" key="1">
    <citation type="submission" date="2016-04" db="EMBL/GenBank/DDBJ databases">
        <authorList>
            <person name="Strapagiel D."/>
            <person name="Borowka P."/>
            <person name="Marciniak B."/>
            <person name="Bakula Z."/>
            <person name="Van Ingen J."/>
            <person name="Safianowska A."/>
            <person name="Dziadek J."/>
            <person name="Jagielski T."/>
        </authorList>
    </citation>
    <scope>NUCLEOTIDE SEQUENCE [LARGE SCALE GENOMIC DNA]</scope>
    <source>
        <strain evidence="11">1010001458</strain>
    </source>
</reference>
<evidence type="ECO:0000313" key="10">
    <source>
        <dbReference type="EMBL" id="KZS53407.1"/>
    </source>
</evidence>
<keyword evidence="3" id="KW-0808">Transferase</keyword>
<feature type="compositionally biased region" description="Low complexity" evidence="7">
    <location>
        <begin position="366"/>
        <end position="386"/>
    </location>
</feature>
<evidence type="ECO:0000313" key="11">
    <source>
        <dbReference type="Proteomes" id="UP000077342"/>
    </source>
</evidence>
<dbReference type="PANTHER" id="PTHR43289">
    <property type="entry name" value="MITOGEN-ACTIVATED PROTEIN KINASE KINASE KINASE 20-RELATED"/>
    <property type="match status" value="1"/>
</dbReference>
<evidence type="ECO:0000256" key="8">
    <source>
        <dbReference type="SAM" id="Phobius"/>
    </source>
</evidence>
<dbReference type="AlphaFoldDB" id="A0A163RN58"/>
<protein>
    <recommendedName>
        <fullName evidence="1">non-specific serine/threonine protein kinase</fullName>
        <ecNumber evidence="1">2.7.11.1</ecNumber>
    </recommendedName>
</protein>
<dbReference type="CDD" id="cd14014">
    <property type="entry name" value="STKc_PknB_like"/>
    <property type="match status" value="1"/>
</dbReference>
<keyword evidence="11" id="KW-1185">Reference proteome</keyword>
<keyword evidence="6" id="KW-0067">ATP-binding</keyword>
<dbReference type="InterPro" id="IPR000719">
    <property type="entry name" value="Prot_kinase_dom"/>
</dbReference>
<keyword evidence="2 10" id="KW-0723">Serine/threonine-protein kinase</keyword>
<dbReference type="InterPro" id="IPR011009">
    <property type="entry name" value="Kinase-like_dom_sf"/>
</dbReference>
<evidence type="ECO:0000256" key="2">
    <source>
        <dbReference type="ARBA" id="ARBA00022527"/>
    </source>
</evidence>
<dbReference type="EMBL" id="LWCI01000187">
    <property type="protein sequence ID" value="KZS53407.1"/>
    <property type="molecule type" value="Genomic_DNA"/>
</dbReference>
<dbReference type="PROSITE" id="PS00108">
    <property type="entry name" value="PROTEIN_KINASE_ST"/>
    <property type="match status" value="1"/>
</dbReference>
<dbReference type="RefSeq" id="WP_075513693.1">
    <property type="nucleotide sequence ID" value="NZ_CP089224.1"/>
</dbReference>
<dbReference type="Pfam" id="PF00069">
    <property type="entry name" value="Pkinase"/>
    <property type="match status" value="1"/>
</dbReference>
<keyword evidence="5 10" id="KW-0418">Kinase</keyword>
<feature type="region of interest" description="Disordered" evidence="7">
    <location>
        <begin position="284"/>
        <end position="309"/>
    </location>
</feature>
<dbReference type="PROSITE" id="PS50011">
    <property type="entry name" value="PROTEIN_KINASE_DOM"/>
    <property type="match status" value="1"/>
</dbReference>
<dbReference type="SUPFAM" id="SSF56112">
    <property type="entry name" value="Protein kinase-like (PK-like)"/>
    <property type="match status" value="1"/>
</dbReference>
<keyword evidence="8" id="KW-0812">Transmembrane</keyword>
<evidence type="ECO:0000256" key="1">
    <source>
        <dbReference type="ARBA" id="ARBA00012513"/>
    </source>
</evidence>
<sequence>MALAGGATFAAYTIVRPLGSGPTGEVYLVEDPRSAQWAALKVLSPALSSDPEFRRRFHRETAVAANLYHPNIVEVHDRGEFEGRLWIAMDYIDGISAEQLMRERFPAVLPVGEVLAMVSATAAALDYAHQRGLLHGDVKPANILVTSPGPGEPRILLSDFGIAQPAPAQAAGAEADGRADQYALAATALQLFTGTSPVDAPARLSDLRPDLARLDAALSRALSADPAGRFGSCREFADALNEQVGIMPVDQRPEVLDAATAWPAAAVAEPAYVVDYPVYDWPQSPAAPQTPPPAPEPVTRQRRATPLQSAAAALARRLDAFSRSAQEPGRRRRRGTLLGSAVVVLLVGLLAVGIAIGRKTTSDHPQAAGPQTSSSAASSMPATGDPAAPPAPLDGTYQIELQRSKQTYDYTPSPQPPDVNTWWAIRSSCTPTGCLAAATMLDDNDHAQAKSSVRPLVLEFGQGQWKSRPEAVQFGCIGPNGAASTQATTQVLSLRPQPVGDLVGEMVVTVHSNECGQQGAVIRIPAVASRGGDLPPAVNVPDPVTIPENPPATTTPTTPPSGPGR</sequence>
<feature type="region of interest" description="Disordered" evidence="7">
    <location>
        <begin position="533"/>
        <end position="565"/>
    </location>
</feature>
<feature type="compositionally biased region" description="Low complexity" evidence="7">
    <location>
        <begin position="545"/>
        <end position="556"/>
    </location>
</feature>
<dbReference type="EC" id="2.7.11.1" evidence="1"/>
<feature type="transmembrane region" description="Helical" evidence="8">
    <location>
        <begin position="337"/>
        <end position="356"/>
    </location>
</feature>
<dbReference type="GO" id="GO:0080090">
    <property type="term" value="P:regulation of primary metabolic process"/>
    <property type="evidence" value="ECO:0007669"/>
    <property type="project" value="UniProtKB-ARBA"/>
</dbReference>
<organism evidence="10 11">
    <name type="scientific">Mycobacterium ostraviense</name>
    <dbReference type="NCBI Taxonomy" id="2738409"/>
    <lineage>
        <taxon>Bacteria</taxon>
        <taxon>Bacillati</taxon>
        <taxon>Actinomycetota</taxon>
        <taxon>Actinomycetes</taxon>
        <taxon>Mycobacteriales</taxon>
        <taxon>Mycobacteriaceae</taxon>
        <taxon>Mycobacterium</taxon>
    </lineage>
</organism>
<accession>A0A163RN58</accession>
<proteinExistence type="predicted"/>
<dbReference type="Gene3D" id="3.30.200.20">
    <property type="entry name" value="Phosphorylase Kinase, domain 1"/>
    <property type="match status" value="1"/>
</dbReference>